<dbReference type="RefSeq" id="WP_119440315.1">
    <property type="nucleotide sequence ID" value="NZ_QWGR01000024.1"/>
</dbReference>
<reference evidence="1 2" key="1">
    <citation type="submission" date="2018-08" db="EMBL/GenBank/DDBJ databases">
        <title>Pallidiluteibacterium maritimus gen. nov., sp. nov., isolated from coastal sediment.</title>
        <authorList>
            <person name="Zhou L.Y."/>
        </authorList>
    </citation>
    <scope>NUCLEOTIDE SEQUENCE [LARGE SCALE GENOMIC DNA]</scope>
    <source>
        <strain evidence="1 2">XSD2</strain>
    </source>
</reference>
<keyword evidence="2" id="KW-1185">Reference proteome</keyword>
<name>A0A399SND4_9BACT</name>
<organism evidence="1 2">
    <name type="scientific">Maribellus luteus</name>
    <dbReference type="NCBI Taxonomy" id="2305463"/>
    <lineage>
        <taxon>Bacteria</taxon>
        <taxon>Pseudomonadati</taxon>
        <taxon>Bacteroidota</taxon>
        <taxon>Bacteroidia</taxon>
        <taxon>Marinilabiliales</taxon>
        <taxon>Prolixibacteraceae</taxon>
        <taxon>Maribellus</taxon>
    </lineage>
</organism>
<accession>A0A399SND4</accession>
<gene>
    <name evidence="1" type="ORF">D1614_22830</name>
</gene>
<proteinExistence type="predicted"/>
<dbReference type="OrthoDB" id="676860at2"/>
<protein>
    <submittedName>
        <fullName evidence="1">Uncharacterized protein</fullName>
    </submittedName>
</protein>
<sequence length="118" mass="13344">MVTIVDCVKRTSHEGNDFIALIVQDELQIVTSNSGNVYVAARKASIPSTLEFDEAKMMIGKELPGCIQKVEVPPFEHVNSDGEIVHLNHRWQYVPESHLTEQQAREVEELEELEVETV</sequence>
<dbReference type="Proteomes" id="UP000265926">
    <property type="component" value="Unassembled WGS sequence"/>
</dbReference>
<evidence type="ECO:0000313" key="2">
    <source>
        <dbReference type="Proteomes" id="UP000265926"/>
    </source>
</evidence>
<evidence type="ECO:0000313" key="1">
    <source>
        <dbReference type="EMBL" id="RIJ45506.1"/>
    </source>
</evidence>
<comment type="caution">
    <text evidence="1">The sequence shown here is derived from an EMBL/GenBank/DDBJ whole genome shotgun (WGS) entry which is preliminary data.</text>
</comment>
<dbReference type="AlphaFoldDB" id="A0A399SND4"/>
<dbReference type="EMBL" id="QWGR01000024">
    <property type="protein sequence ID" value="RIJ45506.1"/>
    <property type="molecule type" value="Genomic_DNA"/>
</dbReference>